<dbReference type="PANTHER" id="PTHR43401:SF2">
    <property type="entry name" value="L-THREONINE 3-DEHYDROGENASE"/>
    <property type="match status" value="1"/>
</dbReference>
<dbReference type="SUPFAM" id="SSF50129">
    <property type="entry name" value="GroES-like"/>
    <property type="match status" value="1"/>
</dbReference>
<dbReference type="Pfam" id="PF00107">
    <property type="entry name" value="ADH_zinc_N"/>
    <property type="match status" value="1"/>
</dbReference>
<evidence type="ECO:0000256" key="3">
    <source>
        <dbReference type="ARBA" id="ARBA00023002"/>
    </source>
</evidence>
<dbReference type="InterPro" id="IPR036291">
    <property type="entry name" value="NAD(P)-bd_dom_sf"/>
</dbReference>
<comment type="cofactor">
    <cofactor evidence="4">
        <name>Zn(2+)</name>
        <dbReference type="ChEBI" id="CHEBI:29105"/>
    </cofactor>
</comment>
<evidence type="ECO:0000313" key="6">
    <source>
        <dbReference type="EMBL" id="SHE97694.1"/>
    </source>
</evidence>
<evidence type="ECO:0000313" key="7">
    <source>
        <dbReference type="Proteomes" id="UP000184127"/>
    </source>
</evidence>
<dbReference type="AlphaFoldDB" id="A0A1M4XVS9"/>
<gene>
    <name evidence="6" type="ORF">SAMN02745195_01557</name>
</gene>
<keyword evidence="2 4" id="KW-0862">Zinc</keyword>
<comment type="similarity">
    <text evidence="4">Belongs to the zinc-containing alcohol dehydrogenase family.</text>
</comment>
<dbReference type="Gene3D" id="3.40.50.720">
    <property type="entry name" value="NAD(P)-binding Rossmann-like Domain"/>
    <property type="match status" value="1"/>
</dbReference>
<dbReference type="InterPro" id="IPR013149">
    <property type="entry name" value="ADH-like_C"/>
</dbReference>
<dbReference type="Gene3D" id="3.90.180.10">
    <property type="entry name" value="Medium-chain alcohol dehydrogenases, catalytic domain"/>
    <property type="match status" value="1"/>
</dbReference>
<dbReference type="PROSITE" id="PS00059">
    <property type="entry name" value="ADH_ZINC"/>
    <property type="match status" value="1"/>
</dbReference>
<name>A0A1M4XVS9_9THEO</name>
<proteinExistence type="inferred from homology"/>
<dbReference type="SMART" id="SM00829">
    <property type="entry name" value="PKS_ER"/>
    <property type="match status" value="1"/>
</dbReference>
<keyword evidence="1 4" id="KW-0479">Metal-binding</keyword>
<dbReference type="GO" id="GO:0008270">
    <property type="term" value="F:zinc ion binding"/>
    <property type="evidence" value="ECO:0007669"/>
    <property type="project" value="InterPro"/>
</dbReference>
<accession>A0A1M4XVS9</accession>
<feature type="domain" description="Enoyl reductase (ER)" evidence="5">
    <location>
        <begin position="8"/>
        <end position="346"/>
    </location>
</feature>
<dbReference type="InterPro" id="IPR011032">
    <property type="entry name" value="GroES-like_sf"/>
</dbReference>
<dbReference type="Proteomes" id="UP000184127">
    <property type="component" value="Unassembled WGS sequence"/>
</dbReference>
<evidence type="ECO:0000256" key="2">
    <source>
        <dbReference type="ARBA" id="ARBA00022833"/>
    </source>
</evidence>
<dbReference type="InterPro" id="IPR050129">
    <property type="entry name" value="Zn_alcohol_dh"/>
</dbReference>
<dbReference type="InterPro" id="IPR002328">
    <property type="entry name" value="ADH_Zn_CS"/>
</dbReference>
<dbReference type="InterPro" id="IPR020843">
    <property type="entry name" value="ER"/>
</dbReference>
<dbReference type="PANTHER" id="PTHR43401">
    <property type="entry name" value="L-THREONINE 3-DEHYDROGENASE"/>
    <property type="match status" value="1"/>
</dbReference>
<dbReference type="Pfam" id="PF08240">
    <property type="entry name" value="ADH_N"/>
    <property type="match status" value="1"/>
</dbReference>
<evidence type="ECO:0000256" key="1">
    <source>
        <dbReference type="ARBA" id="ARBA00022723"/>
    </source>
</evidence>
<dbReference type="InterPro" id="IPR013154">
    <property type="entry name" value="ADH-like_N"/>
</dbReference>
<sequence>MKALRLYGPNDLRYEDIPIPEIKEGELLVKIHSCAICGSDLRNVKAGGSSHGMTLPRVLGHEAAGEIVKIGQGVHDFKIGDRVLLSVTVPCGKCDYCLKGITNLCDNKTALSYQYDGCFAEYVAVPSQLVKTGGVIPIPDNVNYDAAAIVEPISCVLNGQELSQVGLNDTVVIIGAGPVGVFHAIIARILGAAEVIISEILEDRIEIVKQLNIADRVINPQKEDFISNVLKVTKGQGADVVIVAAPSREAQEQALLVAKKRGRINFFGGLSKGNSYISIDSNLIHYKELFVHGTSDSTVIHMKKVLKLIKDGRINTSKLITTTFNISEYKEAFEFASSGKALKVIIKPVN</sequence>
<keyword evidence="3" id="KW-0560">Oxidoreductase</keyword>
<dbReference type="EMBL" id="FQUR01000012">
    <property type="protein sequence ID" value="SHE97694.1"/>
    <property type="molecule type" value="Genomic_DNA"/>
</dbReference>
<evidence type="ECO:0000256" key="4">
    <source>
        <dbReference type="RuleBase" id="RU361277"/>
    </source>
</evidence>
<protein>
    <submittedName>
        <fullName evidence="6">L-iditol 2-dehydrogenase</fullName>
    </submittedName>
</protein>
<reference evidence="7" key="1">
    <citation type="submission" date="2016-11" db="EMBL/GenBank/DDBJ databases">
        <authorList>
            <person name="Varghese N."/>
            <person name="Submissions S."/>
        </authorList>
    </citation>
    <scope>NUCLEOTIDE SEQUENCE [LARGE SCALE GENOMIC DNA]</scope>
    <source>
        <strain evidence="7">DSM 18761</strain>
    </source>
</reference>
<evidence type="ECO:0000259" key="5">
    <source>
        <dbReference type="SMART" id="SM00829"/>
    </source>
</evidence>
<dbReference type="CDD" id="cd08235">
    <property type="entry name" value="iditol_2_DH_like"/>
    <property type="match status" value="1"/>
</dbReference>
<dbReference type="RefSeq" id="WP_072968897.1">
    <property type="nucleotide sequence ID" value="NZ_FQUR01000012.1"/>
</dbReference>
<organism evidence="6 7">
    <name type="scientific">Thermoanaerobacter uzonensis DSM 18761</name>
    <dbReference type="NCBI Taxonomy" id="1123369"/>
    <lineage>
        <taxon>Bacteria</taxon>
        <taxon>Bacillati</taxon>
        <taxon>Bacillota</taxon>
        <taxon>Clostridia</taxon>
        <taxon>Thermoanaerobacterales</taxon>
        <taxon>Thermoanaerobacteraceae</taxon>
        <taxon>Thermoanaerobacter</taxon>
    </lineage>
</organism>
<dbReference type="SUPFAM" id="SSF51735">
    <property type="entry name" value="NAD(P)-binding Rossmann-fold domains"/>
    <property type="match status" value="1"/>
</dbReference>
<keyword evidence="7" id="KW-1185">Reference proteome</keyword>
<dbReference type="GO" id="GO:0016491">
    <property type="term" value="F:oxidoreductase activity"/>
    <property type="evidence" value="ECO:0007669"/>
    <property type="project" value="UniProtKB-KW"/>
</dbReference>